<dbReference type="InterPro" id="IPR036388">
    <property type="entry name" value="WH-like_DNA-bd_sf"/>
</dbReference>
<dbReference type="GeneID" id="57067649"/>
<dbReference type="EMBL" id="JAAGVB010000008">
    <property type="protein sequence ID" value="NEW32390.1"/>
    <property type="molecule type" value="Genomic_DNA"/>
</dbReference>
<evidence type="ECO:0000313" key="2">
    <source>
        <dbReference type="Proteomes" id="UP000471166"/>
    </source>
</evidence>
<reference evidence="1 2" key="1">
    <citation type="submission" date="2020-01" db="EMBL/GenBank/DDBJ databases">
        <title>Genetics and antimicrobial susceptibilities of Nocardia species isolated from the soil; a comparison with species isolated from humans.</title>
        <authorList>
            <person name="Carrasco G."/>
            <person name="Monzon S."/>
            <person name="Sansegundo M."/>
            <person name="Garcia E."/>
            <person name="Garrido N."/>
            <person name="Medina M.J."/>
            <person name="Villalon P."/>
            <person name="Ramirez-Arocha A.C."/>
            <person name="Jimenez P."/>
            <person name="Cuesta I."/>
            <person name="Valdezate S."/>
        </authorList>
    </citation>
    <scope>NUCLEOTIDE SEQUENCE [LARGE SCALE GENOMIC DNA]</scope>
    <source>
        <strain evidence="1 2">CNM20110626</strain>
    </source>
</reference>
<dbReference type="SUPFAM" id="SSF46785">
    <property type="entry name" value="Winged helix' DNA-binding domain"/>
    <property type="match status" value="1"/>
</dbReference>
<evidence type="ECO:0000313" key="1">
    <source>
        <dbReference type="EMBL" id="NEW32390.1"/>
    </source>
</evidence>
<protein>
    <submittedName>
        <fullName evidence="1">Uncharacterized protein</fullName>
    </submittedName>
</protein>
<dbReference type="AlphaFoldDB" id="A0A2L2JLU7"/>
<dbReference type="Proteomes" id="UP000471166">
    <property type="component" value="Unassembled WGS sequence"/>
</dbReference>
<gene>
    <name evidence="1" type="ORF">GV791_07425</name>
</gene>
<proteinExistence type="predicted"/>
<accession>A0A2L2JLU7</accession>
<comment type="caution">
    <text evidence="1">The sequence shown here is derived from an EMBL/GenBank/DDBJ whole genome shotgun (WGS) entry which is preliminary data.</text>
</comment>
<name>A0A2L2JLU7_9NOCA</name>
<organism evidence="1 2">
    <name type="scientific">Nocardia cyriacigeorgica</name>
    <dbReference type="NCBI Taxonomy" id="135487"/>
    <lineage>
        <taxon>Bacteria</taxon>
        <taxon>Bacillati</taxon>
        <taxon>Actinomycetota</taxon>
        <taxon>Actinomycetes</taxon>
        <taxon>Mycobacteriales</taxon>
        <taxon>Nocardiaceae</taxon>
        <taxon>Nocardia</taxon>
    </lineage>
</organism>
<sequence>MTTALEKDVFALLQPGGPLTVETIAYDLSVPPWTVARALDALRHNGDVFRNRRAQWQVSADKRRPARQASR</sequence>
<dbReference type="InterPro" id="IPR036390">
    <property type="entry name" value="WH_DNA-bd_sf"/>
</dbReference>
<dbReference type="Gene3D" id="1.10.10.10">
    <property type="entry name" value="Winged helix-like DNA-binding domain superfamily/Winged helix DNA-binding domain"/>
    <property type="match status" value="1"/>
</dbReference>
<dbReference type="RefSeq" id="WP_054811658.1">
    <property type="nucleotide sequence ID" value="NZ_CP026746.1"/>
</dbReference>